<evidence type="ECO:0000313" key="3">
    <source>
        <dbReference type="Proteomes" id="UP000290289"/>
    </source>
</evidence>
<gene>
    <name evidence="2" type="ORF">DVH24_006979</name>
</gene>
<proteinExistence type="predicted"/>
<organism evidence="2 3">
    <name type="scientific">Malus domestica</name>
    <name type="common">Apple</name>
    <name type="synonym">Pyrus malus</name>
    <dbReference type="NCBI Taxonomy" id="3750"/>
    <lineage>
        <taxon>Eukaryota</taxon>
        <taxon>Viridiplantae</taxon>
        <taxon>Streptophyta</taxon>
        <taxon>Embryophyta</taxon>
        <taxon>Tracheophyta</taxon>
        <taxon>Spermatophyta</taxon>
        <taxon>Magnoliopsida</taxon>
        <taxon>eudicotyledons</taxon>
        <taxon>Gunneridae</taxon>
        <taxon>Pentapetalae</taxon>
        <taxon>rosids</taxon>
        <taxon>fabids</taxon>
        <taxon>Rosales</taxon>
        <taxon>Rosaceae</taxon>
        <taxon>Amygdaloideae</taxon>
        <taxon>Maleae</taxon>
        <taxon>Malus</taxon>
    </lineage>
</organism>
<feature type="compositionally biased region" description="Low complexity" evidence="1">
    <location>
        <begin position="22"/>
        <end position="42"/>
    </location>
</feature>
<feature type="compositionally biased region" description="Acidic residues" evidence="1">
    <location>
        <begin position="77"/>
        <end position="86"/>
    </location>
</feature>
<comment type="caution">
    <text evidence="2">The sequence shown here is derived from an EMBL/GenBank/DDBJ whole genome shotgun (WGS) entry which is preliminary data.</text>
</comment>
<name>A0A498I7P9_MALDO</name>
<evidence type="ECO:0000256" key="1">
    <source>
        <dbReference type="SAM" id="MobiDB-lite"/>
    </source>
</evidence>
<reference evidence="2 3" key="1">
    <citation type="submission" date="2018-10" db="EMBL/GenBank/DDBJ databases">
        <title>A high-quality apple genome assembly.</title>
        <authorList>
            <person name="Hu J."/>
        </authorList>
    </citation>
    <scope>NUCLEOTIDE SEQUENCE [LARGE SCALE GENOMIC DNA]</scope>
    <source>
        <strain evidence="3">cv. HFTH1</strain>
        <tissue evidence="2">Young leaf</tissue>
    </source>
</reference>
<dbReference type="EMBL" id="RDQH01000339">
    <property type="protein sequence ID" value="RXH78909.1"/>
    <property type="molecule type" value="Genomic_DNA"/>
</dbReference>
<keyword evidence="3" id="KW-1185">Reference proteome</keyword>
<feature type="region of interest" description="Disordered" evidence="1">
    <location>
        <begin position="22"/>
        <end position="96"/>
    </location>
</feature>
<dbReference type="AlphaFoldDB" id="A0A498I7P9"/>
<dbReference type="Proteomes" id="UP000290289">
    <property type="component" value="Chromosome 13"/>
</dbReference>
<accession>A0A498I7P9</accession>
<protein>
    <submittedName>
        <fullName evidence="2">Uncharacterized protein</fullName>
    </submittedName>
</protein>
<sequence>MRYDNVIRSIVEKHMDHEMLLSTSPLSLKKSLPSSSCESSSSSKKRQREPIRKTLFTFTPTKKPKSDTTSGYSEETYAFEETDDENVANPYQTPSE</sequence>
<evidence type="ECO:0000313" key="2">
    <source>
        <dbReference type="EMBL" id="RXH78909.1"/>
    </source>
</evidence>